<evidence type="ECO:0000313" key="4">
    <source>
        <dbReference type="Proteomes" id="UP001151760"/>
    </source>
</evidence>
<feature type="region of interest" description="Disordered" evidence="1">
    <location>
        <begin position="451"/>
        <end position="507"/>
    </location>
</feature>
<evidence type="ECO:0000259" key="2">
    <source>
        <dbReference type="Pfam" id="PF13960"/>
    </source>
</evidence>
<accession>A0ABQ5CE16</accession>
<dbReference type="EMBL" id="BQNB010014203">
    <property type="protein sequence ID" value="GJT25300.1"/>
    <property type="molecule type" value="Genomic_DNA"/>
</dbReference>
<feature type="compositionally biased region" description="Basic and acidic residues" evidence="1">
    <location>
        <begin position="457"/>
        <end position="471"/>
    </location>
</feature>
<comment type="caution">
    <text evidence="3">The sequence shown here is derived from an EMBL/GenBank/DDBJ whole genome shotgun (WGS) entry which is preliminary data.</text>
</comment>
<name>A0ABQ5CE16_9ASTR</name>
<feature type="compositionally biased region" description="Acidic residues" evidence="1">
    <location>
        <begin position="817"/>
        <end position="830"/>
    </location>
</feature>
<sequence>MLEAILNTLLMNDKSKDTAKARQDLQRLGIRSGLWLGQTKNGKCLKPQAAYSFTPEDQKKFCQFIKGVKLPDGFGSCFKHKVTDNDTNITGLKSHDCHIMMQRLLPYGLQNYLPDKIAKPIIELCSLFKQICSATLMEDDMLKAQIKVVDILCDLELIYPPALFDIMIHLVIHLPLEALEGGPIRPRWMFPFERYMKKLKGYVRNKAKPEGSIAEGYVAEEALTFSSHYFRDVTTKFNRLDRNVDPPPPTCRFQVFRSVCKSIGLRSFIRFDAQELKKVKWYVLHNSPEIDTYRSQFKSLFPNKDMQEEFPDWFGSQTDQDQSRDERRTTQNSGICSPGPDGEMYYGQLQEIIEFKYLLFKVALFRKCRIPDIIHFDNSSDLPLSTSLNDLNNATLHIDGQSTVVDAPPDIIDVPDEDDDIIGDEDALPYDLADSDVEDLINVDDDGVEKMSSADVARSHGGDGGGDDRPPSHVVPTGCGGCFANKGKGKRKPNLGGRGAGRLNTRDKTRNLSLKEIAVAKGPVPINFEQGDKQTLNPLGPHAANWSNYIGEVVRSVPLYYPSWEKVPKERKAAIISEIGTLFDLRPHMDSSRWTEIYEGINQHLQKAYNTNKASFKAKHWNADPTTRTYDVEAIRRARPEEITTAEWDKYIQFWNDPKNLARAAQNRLNRQKSVVISRQDPVVWLRLRQASDTRDYLSLIDTFWRTHTVDGVFPKDEDRRIYEEMKRLEATGEYTEDEINALARGGKLRGHIPGVGRVLPSRATSRPSMSAPVDKSLKSMHRKVDFMMSLFRSDNKYADMFKEFESGGASGSGGCGDDEESGDDEDDDGESKSRWGKICHRGTNCLTEKRVGPTSSLGIIAGDCIPDEYSPATIPQRHVAGERFPQRHVAGENPEMSLGKTPIVVV</sequence>
<evidence type="ECO:0000313" key="3">
    <source>
        <dbReference type="EMBL" id="GJT25300.1"/>
    </source>
</evidence>
<dbReference type="PANTHER" id="PTHR48258:SF14">
    <property type="entry name" value="OS02G0583300 PROTEIN"/>
    <property type="match status" value="1"/>
</dbReference>
<feature type="region of interest" description="Disordered" evidence="1">
    <location>
        <begin position="311"/>
        <end position="340"/>
    </location>
</feature>
<evidence type="ECO:0000256" key="1">
    <source>
        <dbReference type="SAM" id="MobiDB-lite"/>
    </source>
</evidence>
<feature type="domain" description="DUF4218" evidence="2">
    <location>
        <begin position="131"/>
        <end position="243"/>
    </location>
</feature>
<proteinExistence type="predicted"/>
<dbReference type="InterPro" id="IPR025452">
    <property type="entry name" value="DUF4218"/>
</dbReference>
<gene>
    <name evidence="3" type="ORF">Tco_0895237</name>
</gene>
<keyword evidence="4" id="KW-1185">Reference proteome</keyword>
<feature type="region of interest" description="Disordered" evidence="1">
    <location>
        <begin position="757"/>
        <end position="776"/>
    </location>
</feature>
<feature type="region of interest" description="Disordered" evidence="1">
    <location>
        <begin position="808"/>
        <end position="836"/>
    </location>
</feature>
<protein>
    <submittedName>
        <fullName evidence="3">Reverse transcriptase domain, ribonuclease H-like domain, aspartic peptidase domain protein</fullName>
    </submittedName>
</protein>
<dbReference type="Proteomes" id="UP001151760">
    <property type="component" value="Unassembled WGS sequence"/>
</dbReference>
<reference evidence="3" key="1">
    <citation type="journal article" date="2022" name="Int. J. Mol. Sci.">
        <title>Draft Genome of Tanacetum Coccineum: Genomic Comparison of Closely Related Tanacetum-Family Plants.</title>
        <authorList>
            <person name="Yamashiro T."/>
            <person name="Shiraishi A."/>
            <person name="Nakayama K."/>
            <person name="Satake H."/>
        </authorList>
    </citation>
    <scope>NUCLEOTIDE SEQUENCE</scope>
</reference>
<dbReference type="PANTHER" id="PTHR48258">
    <property type="entry name" value="DUF4218 DOMAIN-CONTAINING PROTEIN-RELATED"/>
    <property type="match status" value="1"/>
</dbReference>
<organism evidence="3 4">
    <name type="scientific">Tanacetum coccineum</name>
    <dbReference type="NCBI Taxonomy" id="301880"/>
    <lineage>
        <taxon>Eukaryota</taxon>
        <taxon>Viridiplantae</taxon>
        <taxon>Streptophyta</taxon>
        <taxon>Embryophyta</taxon>
        <taxon>Tracheophyta</taxon>
        <taxon>Spermatophyta</taxon>
        <taxon>Magnoliopsida</taxon>
        <taxon>eudicotyledons</taxon>
        <taxon>Gunneridae</taxon>
        <taxon>Pentapetalae</taxon>
        <taxon>asterids</taxon>
        <taxon>campanulids</taxon>
        <taxon>Asterales</taxon>
        <taxon>Asteraceae</taxon>
        <taxon>Asteroideae</taxon>
        <taxon>Anthemideae</taxon>
        <taxon>Anthemidinae</taxon>
        <taxon>Tanacetum</taxon>
    </lineage>
</organism>
<dbReference type="Pfam" id="PF13960">
    <property type="entry name" value="DUF4218"/>
    <property type="match status" value="1"/>
</dbReference>
<reference evidence="3" key="2">
    <citation type="submission" date="2022-01" db="EMBL/GenBank/DDBJ databases">
        <authorList>
            <person name="Yamashiro T."/>
            <person name="Shiraishi A."/>
            <person name="Satake H."/>
            <person name="Nakayama K."/>
        </authorList>
    </citation>
    <scope>NUCLEOTIDE SEQUENCE</scope>
</reference>